<dbReference type="Proteomes" id="UP000240739">
    <property type="component" value="Unassembled WGS sequence"/>
</dbReference>
<proteinExistence type="inferred from homology"/>
<dbReference type="AlphaFoldDB" id="A0A2T4UNH3"/>
<evidence type="ECO:0000259" key="2">
    <source>
        <dbReference type="Pfam" id="PF00535"/>
    </source>
</evidence>
<accession>A0A2T4UNH3</accession>
<dbReference type="PANTHER" id="PTHR48090:SF7">
    <property type="entry name" value="RFBJ PROTEIN"/>
    <property type="match status" value="1"/>
</dbReference>
<dbReference type="SUPFAM" id="SSF53448">
    <property type="entry name" value="Nucleotide-diphospho-sugar transferases"/>
    <property type="match status" value="1"/>
</dbReference>
<keyword evidence="4" id="KW-1185">Reference proteome</keyword>
<dbReference type="InterPro" id="IPR001173">
    <property type="entry name" value="Glyco_trans_2-like"/>
</dbReference>
<organism evidence="3 4">
    <name type="scientific">Paraconexibacter algicola</name>
    <dbReference type="NCBI Taxonomy" id="2133960"/>
    <lineage>
        <taxon>Bacteria</taxon>
        <taxon>Bacillati</taxon>
        <taxon>Actinomycetota</taxon>
        <taxon>Thermoleophilia</taxon>
        <taxon>Solirubrobacterales</taxon>
        <taxon>Paraconexibacteraceae</taxon>
        <taxon>Paraconexibacter</taxon>
    </lineage>
</organism>
<dbReference type="EMBL" id="PYYB01000001">
    <property type="protein sequence ID" value="PTL60786.1"/>
    <property type="molecule type" value="Genomic_DNA"/>
</dbReference>
<sequence length="248" mass="27579">MPARNAATTLENTVGAIPPDWVDEILLVDDHSSDDTVDVATRLGLRVIWHPHNTGYGGNQKTCYLDALNRGADVVVMLHPDGQYEPHLIPDIVRPILDGEADLVLGSRLLDPDGAIAGGMPRWKYAANRFLTVVECRALGVEFAELHTGYRAYSRDMLLGVPFLRNALDFSFDSEMLFQAISLGFRVTEVPVRTIYHDDASSVDFRNGVIYGTKTLVALARVKLHQAGVWRSRKYERVVKHEKPEVAA</sequence>
<evidence type="ECO:0000256" key="1">
    <source>
        <dbReference type="ARBA" id="ARBA00006739"/>
    </source>
</evidence>
<feature type="domain" description="Glycosyltransferase 2-like" evidence="2">
    <location>
        <begin position="1"/>
        <end position="154"/>
    </location>
</feature>
<dbReference type="Gene3D" id="3.90.550.10">
    <property type="entry name" value="Spore Coat Polysaccharide Biosynthesis Protein SpsA, Chain A"/>
    <property type="match status" value="1"/>
</dbReference>
<gene>
    <name evidence="3" type="ORF">C7Y72_09835</name>
</gene>
<name>A0A2T4UNH3_9ACTN</name>
<dbReference type="PANTHER" id="PTHR48090">
    <property type="entry name" value="UNDECAPRENYL-PHOSPHATE 4-DEOXY-4-FORMAMIDO-L-ARABINOSE TRANSFERASE-RELATED"/>
    <property type="match status" value="1"/>
</dbReference>
<evidence type="ECO:0000313" key="3">
    <source>
        <dbReference type="EMBL" id="PTL60786.1"/>
    </source>
</evidence>
<dbReference type="OrthoDB" id="9810247at2"/>
<dbReference type="CDD" id="cd04179">
    <property type="entry name" value="DPM_DPG-synthase_like"/>
    <property type="match status" value="1"/>
</dbReference>
<dbReference type="GO" id="GO:0016740">
    <property type="term" value="F:transferase activity"/>
    <property type="evidence" value="ECO:0007669"/>
    <property type="project" value="UniProtKB-KW"/>
</dbReference>
<dbReference type="Pfam" id="PF00535">
    <property type="entry name" value="Glycos_transf_2"/>
    <property type="match status" value="1"/>
</dbReference>
<comment type="caution">
    <text evidence="3">The sequence shown here is derived from an EMBL/GenBank/DDBJ whole genome shotgun (WGS) entry which is preliminary data.</text>
</comment>
<evidence type="ECO:0000313" key="4">
    <source>
        <dbReference type="Proteomes" id="UP000240739"/>
    </source>
</evidence>
<reference evidence="3 4" key="1">
    <citation type="submission" date="2018-03" db="EMBL/GenBank/DDBJ databases">
        <title>Aquarubrobacter algicola gen. nov., sp. nov., a novel actinobacterium isolated from shallow eutrophic lake during the end of cyanobacterial harmful algal blooms.</title>
        <authorList>
            <person name="Chun S.J."/>
        </authorList>
    </citation>
    <scope>NUCLEOTIDE SEQUENCE [LARGE SCALE GENOMIC DNA]</scope>
    <source>
        <strain evidence="3 4">Seoho-28</strain>
    </source>
</reference>
<protein>
    <submittedName>
        <fullName evidence="3">Glycosyl transferase family 2</fullName>
    </submittedName>
</protein>
<comment type="similarity">
    <text evidence="1">Belongs to the glycosyltransferase 2 family.</text>
</comment>
<dbReference type="InterPro" id="IPR029044">
    <property type="entry name" value="Nucleotide-diphossugar_trans"/>
</dbReference>
<keyword evidence="3" id="KW-0808">Transferase</keyword>
<dbReference type="InterPro" id="IPR050256">
    <property type="entry name" value="Glycosyltransferase_2"/>
</dbReference>